<feature type="transmembrane region" description="Helical" evidence="8">
    <location>
        <begin position="194"/>
        <end position="215"/>
    </location>
</feature>
<dbReference type="RefSeq" id="WP_165233550.1">
    <property type="nucleotide sequence ID" value="NZ_CP049257.1"/>
</dbReference>
<accession>A0A6G6WEL3</accession>
<keyword evidence="3" id="KW-0328">Glycosyltransferase</keyword>
<feature type="transmembrane region" description="Helical" evidence="8">
    <location>
        <begin position="100"/>
        <end position="119"/>
    </location>
</feature>
<evidence type="ECO:0000256" key="8">
    <source>
        <dbReference type="SAM" id="Phobius"/>
    </source>
</evidence>
<comment type="subcellular location">
    <subcellularLocation>
        <location evidence="1">Cell membrane</location>
        <topology evidence="1">Multi-pass membrane protein</topology>
    </subcellularLocation>
</comment>
<feature type="transmembrane region" description="Helical" evidence="8">
    <location>
        <begin position="63"/>
        <end position="88"/>
    </location>
</feature>
<sequence>MTARLSWLAAAAAALAWLPFVTKPLSPDEGGFLLVASQWHPGRSLYGPYWVDRPPLLLTVFDLAAHLGGAVALRLIGVLAVVASVLLADLLGRRAAPRRSLTPAVVAAAFLSTPLFGTTMVNGELLAVPLVLSGLVALVRSWTATGASALGWGAVAGVTAAAAALVKQNVVDVFVVAAALAVQALWARQGRRAGALVAGVVLGAAAALVACLLWAEVRGTEPVRLWDAVVTFRTQADAVIRRSANGATSGRFRELLGAAALSGAPLVLVVLALRVRRPPEAAGRPDLRVPAAVLIGWELIGIAGGGSYWLHYLIGLVPGLVLLAAAAAQRPPDLRRTTAVAVALAVASASVATVTFAATEPTYSTDLAVATYLRDHSRPRDTVVVGFGHPDIVYDSGLRSPYEELWSLPVRVRDPRLTELTHVLDGRRAPTWVVVDGTSLATWGVDASTAQTVLDTRYAPATTIGSYVVWRLHAVR</sequence>
<evidence type="ECO:0000256" key="4">
    <source>
        <dbReference type="ARBA" id="ARBA00022679"/>
    </source>
</evidence>
<keyword evidence="6 8" id="KW-1133">Transmembrane helix</keyword>
<keyword evidence="10" id="KW-1185">Reference proteome</keyword>
<feature type="transmembrane region" description="Helical" evidence="8">
    <location>
        <begin position="287"/>
        <end position="303"/>
    </location>
</feature>
<protein>
    <submittedName>
        <fullName evidence="9">Uncharacterized protein</fullName>
    </submittedName>
</protein>
<dbReference type="Proteomes" id="UP000502996">
    <property type="component" value="Chromosome"/>
</dbReference>
<dbReference type="InterPro" id="IPR050297">
    <property type="entry name" value="LipidA_mod_glycosyltrf_83"/>
</dbReference>
<dbReference type="KEGG" id="nano:G5V58_13540"/>
<feature type="transmembrane region" description="Helical" evidence="8">
    <location>
        <begin position="171"/>
        <end position="187"/>
    </location>
</feature>
<dbReference type="PANTHER" id="PTHR33908:SF11">
    <property type="entry name" value="MEMBRANE PROTEIN"/>
    <property type="match status" value="1"/>
</dbReference>
<gene>
    <name evidence="9" type="ORF">G5V58_13540</name>
</gene>
<evidence type="ECO:0000256" key="2">
    <source>
        <dbReference type="ARBA" id="ARBA00022475"/>
    </source>
</evidence>
<keyword evidence="5 8" id="KW-0812">Transmembrane</keyword>
<dbReference type="PANTHER" id="PTHR33908">
    <property type="entry name" value="MANNOSYLTRANSFERASE YKCB-RELATED"/>
    <property type="match status" value="1"/>
</dbReference>
<evidence type="ECO:0000256" key="6">
    <source>
        <dbReference type="ARBA" id="ARBA00022989"/>
    </source>
</evidence>
<feature type="transmembrane region" description="Helical" evidence="8">
    <location>
        <begin position="340"/>
        <end position="358"/>
    </location>
</feature>
<evidence type="ECO:0000256" key="3">
    <source>
        <dbReference type="ARBA" id="ARBA00022676"/>
    </source>
</evidence>
<evidence type="ECO:0000256" key="7">
    <source>
        <dbReference type="ARBA" id="ARBA00023136"/>
    </source>
</evidence>
<dbReference type="EMBL" id="CP049257">
    <property type="protein sequence ID" value="QIG43646.1"/>
    <property type="molecule type" value="Genomic_DNA"/>
</dbReference>
<dbReference type="GO" id="GO:0005886">
    <property type="term" value="C:plasma membrane"/>
    <property type="evidence" value="ECO:0007669"/>
    <property type="project" value="UniProtKB-SubCell"/>
</dbReference>
<evidence type="ECO:0000313" key="9">
    <source>
        <dbReference type="EMBL" id="QIG43646.1"/>
    </source>
</evidence>
<name>A0A6G6WEL3_9ACTN</name>
<keyword evidence="7 8" id="KW-0472">Membrane</keyword>
<evidence type="ECO:0000313" key="10">
    <source>
        <dbReference type="Proteomes" id="UP000502996"/>
    </source>
</evidence>
<keyword evidence="4" id="KW-0808">Transferase</keyword>
<feature type="transmembrane region" description="Helical" evidence="8">
    <location>
        <begin position="125"/>
        <end position="142"/>
    </location>
</feature>
<dbReference type="AlphaFoldDB" id="A0A6G6WEL3"/>
<feature type="transmembrane region" description="Helical" evidence="8">
    <location>
        <begin position="309"/>
        <end position="328"/>
    </location>
</feature>
<evidence type="ECO:0000256" key="5">
    <source>
        <dbReference type="ARBA" id="ARBA00022692"/>
    </source>
</evidence>
<proteinExistence type="predicted"/>
<feature type="transmembrane region" description="Helical" evidence="8">
    <location>
        <begin position="149"/>
        <end position="165"/>
    </location>
</feature>
<organism evidence="9 10">
    <name type="scientific">Nocardioides anomalus</name>
    <dbReference type="NCBI Taxonomy" id="2712223"/>
    <lineage>
        <taxon>Bacteria</taxon>
        <taxon>Bacillati</taxon>
        <taxon>Actinomycetota</taxon>
        <taxon>Actinomycetes</taxon>
        <taxon>Propionibacteriales</taxon>
        <taxon>Nocardioidaceae</taxon>
        <taxon>Nocardioides</taxon>
    </lineage>
</organism>
<evidence type="ECO:0000256" key="1">
    <source>
        <dbReference type="ARBA" id="ARBA00004651"/>
    </source>
</evidence>
<feature type="transmembrane region" description="Helical" evidence="8">
    <location>
        <begin position="255"/>
        <end position="275"/>
    </location>
</feature>
<dbReference type="GO" id="GO:0016763">
    <property type="term" value="F:pentosyltransferase activity"/>
    <property type="evidence" value="ECO:0007669"/>
    <property type="project" value="TreeGrafter"/>
</dbReference>
<keyword evidence="2" id="KW-1003">Cell membrane</keyword>
<dbReference type="GO" id="GO:0009103">
    <property type="term" value="P:lipopolysaccharide biosynthetic process"/>
    <property type="evidence" value="ECO:0007669"/>
    <property type="project" value="UniProtKB-ARBA"/>
</dbReference>
<reference evidence="9 10" key="1">
    <citation type="submission" date="2020-02" db="EMBL/GenBank/DDBJ databases">
        <title>Full genome sequence of Nocardioides sp. R-3366.</title>
        <authorList>
            <person name="Im W.-T."/>
        </authorList>
    </citation>
    <scope>NUCLEOTIDE SEQUENCE [LARGE SCALE GENOMIC DNA]</scope>
    <source>
        <strain evidence="9 10">R-3366</strain>
    </source>
</reference>